<organism evidence="1 2">
    <name type="scientific">Ciceribacter sichuanensis</name>
    <dbReference type="NCBI Taxonomy" id="2949647"/>
    <lineage>
        <taxon>Bacteria</taxon>
        <taxon>Pseudomonadati</taxon>
        <taxon>Pseudomonadota</taxon>
        <taxon>Alphaproteobacteria</taxon>
        <taxon>Hyphomicrobiales</taxon>
        <taxon>Rhizobiaceae</taxon>
        <taxon>Ciceribacter</taxon>
    </lineage>
</organism>
<accession>A0ABT0V7M7</accession>
<evidence type="ECO:0000313" key="1">
    <source>
        <dbReference type="EMBL" id="MCM2400423.1"/>
    </source>
</evidence>
<proteinExistence type="predicted"/>
<dbReference type="EMBL" id="JAMQAY010000001">
    <property type="protein sequence ID" value="MCM2400423.1"/>
    <property type="molecule type" value="Genomic_DNA"/>
</dbReference>
<reference evidence="1 2" key="1">
    <citation type="submission" date="2022-06" db="EMBL/GenBank/DDBJ databases">
        <authorList>
            <person name="Sun Q."/>
        </authorList>
    </citation>
    <scope>NUCLEOTIDE SEQUENCE [LARGE SCALE GENOMIC DNA]</scope>
    <source>
        <strain evidence="1 2">S153</strain>
    </source>
</reference>
<name>A0ABT0V7M7_9HYPH</name>
<comment type="caution">
    <text evidence="1">The sequence shown here is derived from an EMBL/GenBank/DDBJ whole genome shotgun (WGS) entry which is preliminary data.</text>
</comment>
<sequence>MAKGKLTDDEQFTRLCENGFGFVAKAIDQLWDHGSPDALKYSVINFYSGVELLLKARLMKEHWTLIVADPNKADIDEFLNGQAQTVGLTQAIKRLKKVAKVAVPSNAANSFEELRKHRNRMVHFYHPIDVNEPNQAKEREAVVLEQCRGWFYLRRLLSDEWHDVFEGFHGQIAAINTAMKGHREYLRTVYDQIRPDLESARRAGAILVTCSACGFEAQVLDEIGPQEHKCRVCLAKESFLLHICPDEDCGKRTLLAVEECETWECEHCATSIDLSDVLYEYTVEGKADHDEPNQPALCTECGHIPETAGTLDDGETVFCFNCFCWPERIECCEWCGEPFTGDAEGTYWSGCEKCEGKAGSMRDD</sequence>
<dbReference type="RefSeq" id="WP_250944111.1">
    <property type="nucleotide sequence ID" value="NZ_JAMQAY010000001.1"/>
</dbReference>
<protein>
    <recommendedName>
        <fullName evidence="3">HsdR</fullName>
    </recommendedName>
</protein>
<gene>
    <name evidence="1" type="ORF">NBH20_04605</name>
</gene>
<evidence type="ECO:0000313" key="2">
    <source>
        <dbReference type="Proteomes" id="UP001155079"/>
    </source>
</evidence>
<dbReference type="Proteomes" id="UP001155079">
    <property type="component" value="Unassembled WGS sequence"/>
</dbReference>
<keyword evidence="2" id="KW-1185">Reference proteome</keyword>
<evidence type="ECO:0008006" key="3">
    <source>
        <dbReference type="Google" id="ProtNLM"/>
    </source>
</evidence>